<dbReference type="AlphaFoldDB" id="A0A087BHH7"/>
<evidence type="ECO:0008006" key="4">
    <source>
        <dbReference type="Google" id="ProtNLM"/>
    </source>
</evidence>
<keyword evidence="3" id="KW-1185">Reference proteome</keyword>
<reference evidence="2 3" key="1">
    <citation type="submission" date="2014-03" db="EMBL/GenBank/DDBJ databases">
        <title>Genomics of Bifidobacteria.</title>
        <authorList>
            <person name="Ventura M."/>
            <person name="Milani C."/>
            <person name="Lugli G.A."/>
        </authorList>
    </citation>
    <scope>NUCLEOTIDE SEQUENCE [LARGE SCALE GENOMIC DNA]</scope>
    <source>
        <strain evidence="2 3">LMG 11341</strain>
    </source>
</reference>
<accession>A0A087BHH7</accession>
<sequence length="168" mass="18884">MADKAEKRNVYISLHKLYVREGIEYADPATGEAKSFNMATLPRGTVIDGKDVSGYQFSPLYVNPSRFKGEDWRDIPLLADREVWLQKSVLDPEGNPVIGEDGRRQRDTIVVTPQQIKDAIAESRRAWLAEHSRDDRGLADRAQQARHASEVASKEAPERPLSRDAARG</sequence>
<proteinExistence type="predicted"/>
<protein>
    <recommendedName>
        <fullName evidence="4">DNA gyrase</fullName>
    </recommendedName>
</protein>
<dbReference type="Proteomes" id="UP000029060">
    <property type="component" value="Unassembled WGS sequence"/>
</dbReference>
<dbReference type="STRING" id="78345.BMERY_0979"/>
<name>A0A087BHH7_9BIFI</name>
<organism evidence="2 3">
    <name type="scientific">Bifidobacterium merycicum</name>
    <dbReference type="NCBI Taxonomy" id="78345"/>
    <lineage>
        <taxon>Bacteria</taxon>
        <taxon>Bacillati</taxon>
        <taxon>Actinomycetota</taxon>
        <taxon>Actinomycetes</taxon>
        <taxon>Bifidobacteriales</taxon>
        <taxon>Bifidobacteriaceae</taxon>
        <taxon>Bifidobacterium</taxon>
    </lineage>
</organism>
<comment type="caution">
    <text evidence="2">The sequence shown here is derived from an EMBL/GenBank/DDBJ whole genome shotgun (WGS) entry which is preliminary data.</text>
</comment>
<evidence type="ECO:0000313" key="2">
    <source>
        <dbReference type="EMBL" id="KFI70477.1"/>
    </source>
</evidence>
<dbReference type="OrthoDB" id="3193219at2"/>
<dbReference type="RefSeq" id="WP_033521640.1">
    <property type="nucleotide sequence ID" value="NZ_JGZC01000006.1"/>
</dbReference>
<gene>
    <name evidence="2" type="ORF">BMERY_0979</name>
</gene>
<dbReference type="EMBL" id="JGZC01000006">
    <property type="protein sequence ID" value="KFI70477.1"/>
    <property type="molecule type" value="Genomic_DNA"/>
</dbReference>
<evidence type="ECO:0000256" key="1">
    <source>
        <dbReference type="SAM" id="MobiDB-lite"/>
    </source>
</evidence>
<feature type="compositionally biased region" description="Basic and acidic residues" evidence="1">
    <location>
        <begin position="147"/>
        <end position="168"/>
    </location>
</feature>
<evidence type="ECO:0000313" key="3">
    <source>
        <dbReference type="Proteomes" id="UP000029060"/>
    </source>
</evidence>
<feature type="region of interest" description="Disordered" evidence="1">
    <location>
        <begin position="131"/>
        <end position="168"/>
    </location>
</feature>